<evidence type="ECO:0000313" key="5">
    <source>
        <dbReference type="EMBL" id="KND62556.1"/>
    </source>
</evidence>
<dbReference type="GO" id="GO:0005829">
    <property type="term" value="C:cytosol"/>
    <property type="evidence" value="ECO:0007669"/>
    <property type="project" value="TreeGrafter"/>
</dbReference>
<sequence>MIIYGKNIIKEAIKNKRPIYHLYIDKKFKDMAFLNLLQKKKLIYHFLDKHQLNEKTPNHHQGVVAEVQEYNYYNLDEYLSPYSLQKFLILDKIHDPQNFGSILRTLATTDFDGVILGKKNQVLLTGAVAKAASGALEYVKIFLVKN</sequence>
<dbReference type="GO" id="GO:0006396">
    <property type="term" value="P:RNA processing"/>
    <property type="evidence" value="ECO:0007669"/>
    <property type="project" value="InterPro"/>
</dbReference>
<gene>
    <name evidence="5" type="ORF">AlmWB_02550</name>
</gene>
<comment type="caution">
    <text evidence="5">The sequence shown here is derived from an EMBL/GenBank/DDBJ whole genome shotgun (WGS) entry which is preliminary data.</text>
</comment>
<keyword evidence="2 5" id="KW-0489">Methyltransferase</keyword>
<dbReference type="GO" id="GO:0032259">
    <property type="term" value="P:methylation"/>
    <property type="evidence" value="ECO:0007669"/>
    <property type="project" value="UniProtKB-KW"/>
</dbReference>
<dbReference type="Pfam" id="PF00588">
    <property type="entry name" value="SpoU_methylase"/>
    <property type="match status" value="1"/>
</dbReference>
<dbReference type="Gene3D" id="3.40.1280.10">
    <property type="match status" value="1"/>
</dbReference>
<dbReference type="InterPro" id="IPR004441">
    <property type="entry name" value="rRNA_MeTrfase_TrmH"/>
</dbReference>
<evidence type="ECO:0000256" key="1">
    <source>
        <dbReference type="ARBA" id="ARBA00007228"/>
    </source>
</evidence>
<dbReference type="SUPFAM" id="SSF75217">
    <property type="entry name" value="alpha/beta knot"/>
    <property type="match status" value="1"/>
</dbReference>
<evidence type="ECO:0000256" key="2">
    <source>
        <dbReference type="ARBA" id="ARBA00022603"/>
    </source>
</evidence>
<evidence type="ECO:0000256" key="3">
    <source>
        <dbReference type="ARBA" id="ARBA00022679"/>
    </source>
</evidence>
<comment type="similarity">
    <text evidence="1">Belongs to the class IV-like SAM-binding methyltransferase superfamily. RNA methyltransferase TrmH family.</text>
</comment>
<dbReference type="GO" id="GO:0008173">
    <property type="term" value="F:RNA methyltransferase activity"/>
    <property type="evidence" value="ECO:0007669"/>
    <property type="project" value="InterPro"/>
</dbReference>
<dbReference type="PANTHER" id="PTHR46429:SF1">
    <property type="entry name" value="23S RRNA (GUANOSINE-2'-O-)-METHYLTRANSFERASE RLMB"/>
    <property type="match status" value="1"/>
</dbReference>
<dbReference type="InterPro" id="IPR029064">
    <property type="entry name" value="Ribosomal_eL30-like_sf"/>
</dbReference>
<dbReference type="InterPro" id="IPR029026">
    <property type="entry name" value="tRNA_m1G_MTases_N"/>
</dbReference>
<dbReference type="GO" id="GO:0003723">
    <property type="term" value="F:RNA binding"/>
    <property type="evidence" value="ECO:0007669"/>
    <property type="project" value="InterPro"/>
</dbReference>
<keyword evidence="3 5" id="KW-0808">Transferase</keyword>
<dbReference type="AlphaFoldDB" id="A0A0L0MJV2"/>
<dbReference type="InterPro" id="IPR013123">
    <property type="entry name" value="SpoU_subst-bd"/>
</dbReference>
<dbReference type="RefSeq" id="WP_192833072.1">
    <property type="nucleotide sequence ID" value="NZ_JPSQ01000056.1"/>
</dbReference>
<dbReference type="Gene3D" id="3.30.1330.30">
    <property type="match status" value="1"/>
</dbReference>
<feature type="non-terminal residue" evidence="5">
    <location>
        <position position="146"/>
    </location>
</feature>
<dbReference type="PANTHER" id="PTHR46429">
    <property type="entry name" value="23S RRNA (GUANOSINE-2'-O-)-METHYLTRANSFERASE RLMB"/>
    <property type="match status" value="1"/>
</dbReference>
<dbReference type="Pfam" id="PF08032">
    <property type="entry name" value="SpoU_sub_bind"/>
    <property type="match status" value="1"/>
</dbReference>
<reference evidence="5 6" key="1">
    <citation type="journal article" date="2015" name="BMC Microbiol.">
        <title>'Candidatus Phytoplasma phoenicium' associated with almond witches'-broom disease: from draft genome to genetic diversity among strain populations.</title>
        <authorList>
            <person name="Quaglino F."/>
            <person name="Kube M."/>
            <person name="Jawhari M."/>
            <person name="Abou-Jawdah Y."/>
            <person name="Siewert C."/>
            <person name="Choueiri E."/>
            <person name="Sobh H."/>
            <person name="Casati P."/>
            <person name="Tedeschi R."/>
            <person name="Molino Lova M."/>
            <person name="Alma A."/>
            <person name="Bianco P.A."/>
        </authorList>
    </citation>
    <scope>NUCLEOTIDE SEQUENCE [LARGE SCALE GENOMIC DNA]</scope>
    <source>
        <strain evidence="5 6">SA213</strain>
    </source>
</reference>
<dbReference type="SMART" id="SM00967">
    <property type="entry name" value="SpoU_sub_bind"/>
    <property type="match status" value="1"/>
</dbReference>
<protein>
    <submittedName>
        <fullName evidence="5">RNA 2-O ribose methyltransferase</fullName>
    </submittedName>
</protein>
<dbReference type="SUPFAM" id="SSF55315">
    <property type="entry name" value="L30e-like"/>
    <property type="match status" value="1"/>
</dbReference>
<keyword evidence="6" id="KW-1185">Reference proteome</keyword>
<evidence type="ECO:0000313" key="6">
    <source>
        <dbReference type="Proteomes" id="UP000037086"/>
    </source>
</evidence>
<feature type="domain" description="RNA 2-O ribose methyltransferase substrate binding" evidence="4">
    <location>
        <begin position="2"/>
        <end position="73"/>
    </location>
</feature>
<dbReference type="InterPro" id="IPR029028">
    <property type="entry name" value="Alpha/beta_knot_MTases"/>
</dbReference>
<name>A0A0L0MJV2_9MOLU</name>
<accession>A0A0L0MJV2</accession>
<dbReference type="EMBL" id="JPSQ01000056">
    <property type="protein sequence ID" value="KND62556.1"/>
    <property type="molecule type" value="Genomic_DNA"/>
</dbReference>
<proteinExistence type="inferred from homology"/>
<dbReference type="InterPro" id="IPR001537">
    <property type="entry name" value="SpoU_MeTrfase"/>
</dbReference>
<dbReference type="Proteomes" id="UP000037086">
    <property type="component" value="Unassembled WGS sequence"/>
</dbReference>
<organism evidence="5 6">
    <name type="scientific">Candidatus Phytoplasma phoenicium</name>
    <dbReference type="NCBI Taxonomy" id="198422"/>
    <lineage>
        <taxon>Bacteria</taxon>
        <taxon>Bacillati</taxon>
        <taxon>Mycoplasmatota</taxon>
        <taxon>Mollicutes</taxon>
        <taxon>Acholeplasmatales</taxon>
        <taxon>Acholeplasmataceae</taxon>
        <taxon>Candidatus Phytoplasma</taxon>
        <taxon>16SrIX (Pigeon pea witches'-broom group)</taxon>
    </lineage>
</organism>
<evidence type="ECO:0000259" key="4">
    <source>
        <dbReference type="SMART" id="SM00967"/>
    </source>
</evidence>